<keyword evidence="5 10" id="KW-1029">Fimbrium biogenesis</keyword>
<dbReference type="InterPro" id="IPR025949">
    <property type="entry name" value="PapC-like_C"/>
</dbReference>
<reference evidence="13" key="1">
    <citation type="submission" date="2022-05" db="EMBL/GenBank/DDBJ databases">
        <title>Description of a novel species of Leclercia; Leclercia tamurae and the Proposal for a Novel Genus Silvania gen. nov. Containing Two Novel Species Silvania hatchlandensis sp. nov. and Silvania confinis sp. nov. Isolated from the Rhizosphere of Oak.</title>
        <authorList>
            <person name="Maddock D.W."/>
            <person name="Brady C.L."/>
            <person name="Denman S."/>
            <person name="Arnold D."/>
        </authorList>
    </citation>
    <scope>NUCLEOTIDE SEQUENCE</scope>
    <source>
        <strain evidence="13">H4N4</strain>
    </source>
</reference>
<dbReference type="InterPro" id="IPR037224">
    <property type="entry name" value="PapC_N_sf"/>
</dbReference>
<evidence type="ECO:0000259" key="12">
    <source>
        <dbReference type="Pfam" id="PF13954"/>
    </source>
</evidence>
<dbReference type="InterPro" id="IPR000015">
    <property type="entry name" value="Fimb_usher"/>
</dbReference>
<keyword evidence="6 10" id="KW-0812">Transmembrane</keyword>
<dbReference type="GO" id="GO:0009279">
    <property type="term" value="C:cell outer membrane"/>
    <property type="evidence" value="ECO:0007669"/>
    <property type="project" value="UniProtKB-SubCell"/>
</dbReference>
<name>A0A9J6QGG7_9ENTR</name>
<dbReference type="GO" id="GO:0009297">
    <property type="term" value="P:pilus assembly"/>
    <property type="evidence" value="ECO:0007669"/>
    <property type="project" value="InterPro"/>
</dbReference>
<dbReference type="RefSeq" id="WP_271268096.1">
    <property type="nucleotide sequence ID" value="NZ_JAMGZJ010000075.1"/>
</dbReference>
<dbReference type="Gene3D" id="2.60.40.2610">
    <property type="entry name" value="Outer membrane usher protein FimD, plug domain"/>
    <property type="match status" value="1"/>
</dbReference>
<dbReference type="EMBL" id="JAMGZJ010000075">
    <property type="protein sequence ID" value="MCU6669299.1"/>
    <property type="molecule type" value="Genomic_DNA"/>
</dbReference>
<evidence type="ECO:0000256" key="9">
    <source>
        <dbReference type="ARBA" id="ARBA00023237"/>
    </source>
</evidence>
<evidence type="ECO:0000256" key="6">
    <source>
        <dbReference type="ARBA" id="ARBA00022692"/>
    </source>
</evidence>
<dbReference type="Proteomes" id="UP001061282">
    <property type="component" value="Unassembled WGS sequence"/>
</dbReference>
<dbReference type="Gene3D" id="2.60.40.3110">
    <property type="match status" value="1"/>
</dbReference>
<organism evidence="13 14">
    <name type="scientific">Silvania confinis</name>
    <dbReference type="NCBI Taxonomy" id="2926470"/>
    <lineage>
        <taxon>Bacteria</taxon>
        <taxon>Pseudomonadati</taxon>
        <taxon>Pseudomonadota</taxon>
        <taxon>Gammaproteobacteria</taxon>
        <taxon>Enterobacterales</taxon>
        <taxon>Enterobacteriaceae</taxon>
        <taxon>Silvania</taxon>
    </lineage>
</organism>
<dbReference type="PROSITE" id="PS01151">
    <property type="entry name" value="FIMBRIAL_USHER"/>
    <property type="match status" value="1"/>
</dbReference>
<dbReference type="InterPro" id="IPR025885">
    <property type="entry name" value="PapC_N"/>
</dbReference>
<evidence type="ECO:0000256" key="3">
    <source>
        <dbReference type="ARBA" id="ARBA00022448"/>
    </source>
</evidence>
<dbReference type="Pfam" id="PF00577">
    <property type="entry name" value="Usher"/>
    <property type="match status" value="1"/>
</dbReference>
<evidence type="ECO:0000256" key="1">
    <source>
        <dbReference type="ARBA" id="ARBA00004571"/>
    </source>
</evidence>
<evidence type="ECO:0000256" key="4">
    <source>
        <dbReference type="ARBA" id="ARBA00022452"/>
    </source>
</evidence>
<dbReference type="AlphaFoldDB" id="A0A9J6QGG7"/>
<dbReference type="Gene3D" id="3.10.20.410">
    <property type="match status" value="1"/>
</dbReference>
<sequence>MFKKWECIRTVISPKFAVLMPAIIVGICNEALARDFFDPAFISSVGQNEATSLPDLSIFSTKDAQSPGEYRVEILLNNDYQETATIRFIEGNKDHDKKTLVPCFSLQKLKSYGLRIEAFPELKEDSTGCTNTNIISDFKTDFNFNTQQLFVSIPQAALSTVVQGYIPVEDFDDGINALLANYQFSASKDFQTESENYSLNLQSGLNIGAWRLRNLGSWSKANGDEGKWDSVYLYAQRNIIPLKSTLVVGESSSLSSIFDSVPFTGIQLATDIDMLPDSLRGYAPIVRGIAKTNARVVVKQNGYQIYQAFVAPGAFEITDMYATGGNGDLYVTVEEADGTQQNFIVPFASLPLMLREGQTEYEITTGKYRPYDKSTDETPFTQATISHGAFSNTTLYSGIQAASKYQALAFGIGHNLGRLGALSADLTQAWSKMKDEDKTSGQSWRLRYGKNILETGTNITVAGYRYSTEGFRTLSEVLNTYDNSSGINAPRSVRNRTNLTLNQNLGEGLGNLSITGLFEDYWDNKRRNKSLSVGYNGGWNRINYNLGYSYSRYTWKNNNSDRAKEDDHLFSLNISIPIGEWLPNSYVTYQLNNSNPGSTDQYVSVGGVALENNSLDWSVQQGYSNRDSTDGGVYTNYRGSLGSVNGSYSYSKNSQFLSYGASGGILVHADGVTLGQEMSDTAALVKAPGLSNVRLETDPTIETDYRGYAIVPYMSPYRRTSITLDSTTLADNMELPNATLKVVPTRGAVTRANFEGNIGHRAFLIMKLASGSYVPYGATVTSTAQPTAQASIVADNGMVYMSGLKDSGEVYARWGASANQSCKATYKLEAIGGNIAQTTAVCRN</sequence>
<feature type="domain" description="PapC-like C-terminal" evidence="11">
    <location>
        <begin position="767"/>
        <end position="829"/>
    </location>
</feature>
<evidence type="ECO:0000256" key="8">
    <source>
        <dbReference type="ARBA" id="ARBA00023136"/>
    </source>
</evidence>
<dbReference type="Pfam" id="PF13954">
    <property type="entry name" value="PapC_N"/>
    <property type="match status" value="1"/>
</dbReference>
<evidence type="ECO:0000256" key="7">
    <source>
        <dbReference type="ARBA" id="ARBA00022729"/>
    </source>
</evidence>
<accession>A0A9J6QGG7</accession>
<keyword evidence="14" id="KW-1185">Reference proteome</keyword>
<dbReference type="Pfam" id="PF13953">
    <property type="entry name" value="PapC_C"/>
    <property type="match status" value="1"/>
</dbReference>
<dbReference type="PANTHER" id="PTHR30451">
    <property type="entry name" value="OUTER MEMBRANE USHER PROTEIN"/>
    <property type="match status" value="1"/>
</dbReference>
<keyword evidence="3 10" id="KW-0813">Transport</keyword>
<dbReference type="Gene3D" id="2.60.40.2070">
    <property type="match status" value="1"/>
</dbReference>
<comment type="subcellular location">
    <subcellularLocation>
        <location evidence="1 10">Cell outer membrane</location>
        <topology evidence="1 10">Multi-pass membrane protein</topology>
    </subcellularLocation>
</comment>
<comment type="similarity">
    <text evidence="2 10">Belongs to the fimbrial export usher family.</text>
</comment>
<dbReference type="SUPFAM" id="SSF141729">
    <property type="entry name" value="FimD N-terminal domain-like"/>
    <property type="match status" value="1"/>
</dbReference>
<dbReference type="PANTHER" id="PTHR30451:SF21">
    <property type="entry name" value="FIMBRIAL USHER DOMAIN-CONTAINING PROTEIN YDET-RELATED"/>
    <property type="match status" value="1"/>
</dbReference>
<proteinExistence type="inferred from homology"/>
<evidence type="ECO:0000313" key="13">
    <source>
        <dbReference type="EMBL" id="MCU6669299.1"/>
    </source>
</evidence>
<dbReference type="InterPro" id="IPR018030">
    <property type="entry name" value="Fimbrial_membr_usher_CS"/>
</dbReference>
<dbReference type="InterPro" id="IPR042186">
    <property type="entry name" value="FimD_plug_dom"/>
</dbReference>
<evidence type="ECO:0000256" key="5">
    <source>
        <dbReference type="ARBA" id="ARBA00022558"/>
    </source>
</evidence>
<dbReference type="GO" id="GO:0015473">
    <property type="term" value="F:fimbrial usher porin activity"/>
    <property type="evidence" value="ECO:0007669"/>
    <property type="project" value="InterPro"/>
</dbReference>
<feature type="domain" description="PapC N-terminal" evidence="12">
    <location>
        <begin position="37"/>
        <end position="186"/>
    </location>
</feature>
<keyword evidence="8 10" id="KW-0472">Membrane</keyword>
<keyword evidence="9 10" id="KW-0998">Cell outer membrane</keyword>
<evidence type="ECO:0000256" key="10">
    <source>
        <dbReference type="RuleBase" id="RU003884"/>
    </source>
</evidence>
<gene>
    <name evidence="13" type="ORF">M8013_11125</name>
</gene>
<protein>
    <submittedName>
        <fullName evidence="13">Fimbrial biogenesis outer membrane usher protein</fullName>
    </submittedName>
</protein>
<dbReference type="FunFam" id="2.60.40.2610:FF:000001">
    <property type="entry name" value="Outer membrane fimbrial usher protein"/>
    <property type="match status" value="1"/>
</dbReference>
<keyword evidence="4" id="KW-1134">Transmembrane beta strand</keyword>
<evidence type="ECO:0000313" key="14">
    <source>
        <dbReference type="Proteomes" id="UP001061282"/>
    </source>
</evidence>
<evidence type="ECO:0000256" key="2">
    <source>
        <dbReference type="ARBA" id="ARBA00008064"/>
    </source>
</evidence>
<comment type="caution">
    <text evidence="13">The sequence shown here is derived from an EMBL/GenBank/DDBJ whole genome shotgun (WGS) entry which is preliminary data.</text>
</comment>
<evidence type="ECO:0000259" key="11">
    <source>
        <dbReference type="Pfam" id="PF13953"/>
    </source>
</evidence>
<dbReference type="FunFam" id="2.60.40.3110:FF:000001">
    <property type="entry name" value="Putative fimbrial outer membrane usher"/>
    <property type="match status" value="1"/>
</dbReference>
<dbReference type="InterPro" id="IPR043142">
    <property type="entry name" value="PapC-like_C_sf"/>
</dbReference>
<keyword evidence="7" id="KW-0732">Signal</keyword>